<reference evidence="6 7" key="1">
    <citation type="submission" date="2024-04" db="EMBL/GenBank/DDBJ databases">
        <title>Tritrichomonas musculus Genome.</title>
        <authorList>
            <person name="Alves-Ferreira E."/>
            <person name="Grigg M."/>
            <person name="Lorenzi H."/>
            <person name="Galac M."/>
        </authorList>
    </citation>
    <scope>NUCLEOTIDE SEQUENCE [LARGE SCALE GENOMIC DNA]</scope>
    <source>
        <strain evidence="6 7">EAF2021</strain>
    </source>
</reference>
<dbReference type="InterPro" id="IPR006597">
    <property type="entry name" value="Sel1-like"/>
</dbReference>
<dbReference type="InterPro" id="IPR019734">
    <property type="entry name" value="TPR_rpt"/>
</dbReference>
<evidence type="ECO:0000256" key="2">
    <source>
        <dbReference type="ARBA" id="ARBA00022741"/>
    </source>
</evidence>
<organism evidence="6 7">
    <name type="scientific">Tritrichomonas musculus</name>
    <dbReference type="NCBI Taxonomy" id="1915356"/>
    <lineage>
        <taxon>Eukaryota</taxon>
        <taxon>Metamonada</taxon>
        <taxon>Parabasalia</taxon>
        <taxon>Tritrichomonadida</taxon>
        <taxon>Tritrichomonadidae</taxon>
        <taxon>Tritrichomonas</taxon>
    </lineage>
</organism>
<evidence type="ECO:0000313" key="6">
    <source>
        <dbReference type="EMBL" id="KAK8841822.1"/>
    </source>
</evidence>
<dbReference type="InterPro" id="IPR000719">
    <property type="entry name" value="Prot_kinase_dom"/>
</dbReference>
<keyword evidence="1" id="KW-0808">Transferase</keyword>
<dbReference type="CDD" id="cd13999">
    <property type="entry name" value="STKc_MAP3K-like"/>
    <property type="match status" value="1"/>
</dbReference>
<accession>A0ABR2H6H1</accession>
<dbReference type="PANTHER" id="PTHR43628">
    <property type="entry name" value="ACTIVATOR OF C KINASE PROTEIN 1-RELATED"/>
    <property type="match status" value="1"/>
</dbReference>
<keyword evidence="1" id="KW-0418">Kinase</keyword>
<dbReference type="Gene3D" id="1.10.510.10">
    <property type="entry name" value="Transferase(Phosphotransferase) domain 1"/>
    <property type="match status" value="1"/>
</dbReference>
<dbReference type="InterPro" id="IPR011009">
    <property type="entry name" value="Kinase-like_dom_sf"/>
</dbReference>
<name>A0ABR2H6H1_9EUKA</name>
<protein>
    <recommendedName>
        <fullName evidence="5">Protein kinase domain-containing protein</fullName>
    </recommendedName>
</protein>
<dbReference type="InterPro" id="IPR011990">
    <property type="entry name" value="TPR-like_helical_dom_sf"/>
</dbReference>
<dbReference type="Gene3D" id="1.25.40.10">
    <property type="entry name" value="Tetratricopeptide repeat domain"/>
    <property type="match status" value="1"/>
</dbReference>
<dbReference type="SMART" id="SM00220">
    <property type="entry name" value="S_TKc"/>
    <property type="match status" value="1"/>
</dbReference>
<dbReference type="PANTHER" id="PTHR43628:SF1">
    <property type="entry name" value="CHITIN SYNTHASE REGULATORY FACTOR 2-RELATED"/>
    <property type="match status" value="1"/>
</dbReference>
<dbReference type="SMART" id="SM00671">
    <property type="entry name" value="SEL1"/>
    <property type="match status" value="7"/>
</dbReference>
<dbReference type="InterPro" id="IPR008271">
    <property type="entry name" value="Ser/Thr_kinase_AS"/>
</dbReference>
<evidence type="ECO:0000256" key="1">
    <source>
        <dbReference type="ARBA" id="ARBA00022527"/>
    </source>
</evidence>
<dbReference type="SUPFAM" id="SSF56112">
    <property type="entry name" value="Protein kinase-like (PK-like)"/>
    <property type="match status" value="1"/>
</dbReference>
<keyword evidence="3 4" id="KW-0067">ATP-binding</keyword>
<dbReference type="EMBL" id="JAPFFF010000040">
    <property type="protein sequence ID" value="KAK8841822.1"/>
    <property type="molecule type" value="Genomic_DNA"/>
</dbReference>
<gene>
    <name evidence="6" type="ORF">M9Y10_026772</name>
</gene>
<comment type="caution">
    <text evidence="6">The sequence shown here is derived from an EMBL/GenBank/DDBJ whole genome shotgun (WGS) entry which is preliminary data.</text>
</comment>
<evidence type="ECO:0000313" key="7">
    <source>
        <dbReference type="Proteomes" id="UP001470230"/>
    </source>
</evidence>
<dbReference type="InterPro" id="IPR052945">
    <property type="entry name" value="Mitotic_Regulator"/>
</dbReference>
<dbReference type="Proteomes" id="UP001470230">
    <property type="component" value="Unassembled WGS sequence"/>
</dbReference>
<dbReference type="PROSITE" id="PS50011">
    <property type="entry name" value="PROTEIN_KINASE_DOM"/>
    <property type="match status" value="1"/>
</dbReference>
<dbReference type="PROSITE" id="PS00107">
    <property type="entry name" value="PROTEIN_KINASE_ATP"/>
    <property type="match status" value="1"/>
</dbReference>
<dbReference type="InterPro" id="IPR017441">
    <property type="entry name" value="Protein_kinase_ATP_BS"/>
</dbReference>
<sequence length="620" mass="70098">MDFQDAFFNTKDYELTKESLGHGAFGTVYKAKSKKDGEDYAVKIIRTENGFSGEQQMQLMRESMILRELHHPNIVQFIGINFQSFTDPNKLEPSIITEFLRNGSLKDILDKEKQSLSASGWTPTKKYITLLGISSAMKYLHQKKIIHRDLKPQNILMDSNYYPRVCDFGLSRCLPDSYSKSMNKAMTGEIGTPLYMSPELLRGETEYDPSVDIYAFSILAYEIVTGKEPYYELGRNVTPFVLATKVMSGYRPKFNNDCSEKMIVLLTKCWSDNITERPTFDEIYTLLSSDFSYFDETIDEEEVNEFIENSLTEILKNGSYNPDEDFFHVLATLHGEKNNKPSDNILSTLMFSSNKGSGLSSYLLGLMYESGEIECDFEKAEHFYKKAAEQGNSNGLQRLGLCYTRGIGVDCDYSKALDCYQKSAELGNSRSICNLGQCYKSGFGVEKDLGKAFEFIHKAAELGNPSALYNLALYYEKGSGVSKDYKKAFEYYEKAADLGHPPSLFCLGYYYEKGTAVEKDYEKAAHYYMKAAELGESSALCNLGLFYKRGNGVEQDYAKMLDCLTKAGKQGHGRAMHNLGVCYEYGEGVQKDVEKAIECYKKAVELGHTESQAKIKKLNE</sequence>
<evidence type="ECO:0000259" key="5">
    <source>
        <dbReference type="PROSITE" id="PS50011"/>
    </source>
</evidence>
<dbReference type="Pfam" id="PF00069">
    <property type="entry name" value="Pkinase"/>
    <property type="match status" value="1"/>
</dbReference>
<keyword evidence="7" id="KW-1185">Reference proteome</keyword>
<evidence type="ECO:0000256" key="3">
    <source>
        <dbReference type="ARBA" id="ARBA00022840"/>
    </source>
</evidence>
<proteinExistence type="predicted"/>
<keyword evidence="1" id="KW-0723">Serine/threonine-protein kinase</keyword>
<keyword evidence="2 4" id="KW-0547">Nucleotide-binding</keyword>
<dbReference type="Pfam" id="PF08238">
    <property type="entry name" value="Sel1"/>
    <property type="match status" value="7"/>
</dbReference>
<dbReference type="InterPro" id="IPR001245">
    <property type="entry name" value="Ser-Thr/Tyr_kinase_cat_dom"/>
</dbReference>
<dbReference type="PROSITE" id="PS00108">
    <property type="entry name" value="PROTEIN_KINASE_ST"/>
    <property type="match status" value="1"/>
</dbReference>
<feature type="domain" description="Protein kinase" evidence="5">
    <location>
        <begin position="14"/>
        <end position="294"/>
    </location>
</feature>
<dbReference type="SUPFAM" id="SSF81901">
    <property type="entry name" value="HCP-like"/>
    <property type="match status" value="2"/>
</dbReference>
<feature type="binding site" evidence="4">
    <location>
        <position position="43"/>
    </location>
    <ligand>
        <name>ATP</name>
        <dbReference type="ChEBI" id="CHEBI:30616"/>
    </ligand>
</feature>
<evidence type="ECO:0000256" key="4">
    <source>
        <dbReference type="PROSITE-ProRule" id="PRU10141"/>
    </source>
</evidence>
<dbReference type="PRINTS" id="PR00109">
    <property type="entry name" value="TYRKINASE"/>
</dbReference>
<dbReference type="SMART" id="SM00028">
    <property type="entry name" value="TPR"/>
    <property type="match status" value="4"/>
</dbReference>